<evidence type="ECO:0008006" key="4">
    <source>
        <dbReference type="Google" id="ProtNLM"/>
    </source>
</evidence>
<dbReference type="AlphaFoldDB" id="A0A511QUZ4"/>
<organism evidence="2 3">
    <name type="scientific">Vibrio superstes NBRC 103154</name>
    <dbReference type="NCBI Taxonomy" id="1219062"/>
    <lineage>
        <taxon>Bacteria</taxon>
        <taxon>Pseudomonadati</taxon>
        <taxon>Pseudomonadota</taxon>
        <taxon>Gammaproteobacteria</taxon>
        <taxon>Vibrionales</taxon>
        <taxon>Vibrionaceae</taxon>
        <taxon>Vibrio</taxon>
    </lineage>
</organism>
<keyword evidence="1" id="KW-0732">Signal</keyword>
<feature type="chain" id="PRO_5021776035" description="Alginate lyase 2 domain-containing protein" evidence="1">
    <location>
        <begin position="27"/>
        <end position="329"/>
    </location>
</feature>
<sequence length="329" mass="37006">MLRTIVASTIVLVLAGCGGSSVNSPASTNPNQPINLPIDETGQYSVISSTELNSDGPEGMETYDLIESVLGRGAIEAPDLYSNNDPDGGRHIVEEYDEVIGNHFKFIMHLEDGDRDKGRVDRQRNEIKAYDKSADKLKGYLGKTFEYSWKFKIGDDLKVTKHFTHLFQLKAVAEKNSDDFVITSSPILTLTANVRSNQSGLEVRHVHYNKDRTGTVNNTLVHTTKMDNVDCIAGQWIEAFVRVNYSESGGLYMTLTPLGESKPMIEINERNIEMWRSGLDGRDGNFVRPKWGIYRSLKSEELLNQDKDEVYFADFKIREVKPVSNETTK</sequence>
<comment type="caution">
    <text evidence="2">The sequence shown here is derived from an EMBL/GenBank/DDBJ whole genome shotgun (WGS) entry which is preliminary data.</text>
</comment>
<dbReference type="Pfam" id="PF14099">
    <property type="entry name" value="Polysacc_lyase"/>
    <property type="match status" value="1"/>
</dbReference>
<evidence type="ECO:0000313" key="3">
    <source>
        <dbReference type="Proteomes" id="UP000321113"/>
    </source>
</evidence>
<gene>
    <name evidence="2" type="ORF">VSU01S_28610</name>
</gene>
<dbReference type="PROSITE" id="PS51257">
    <property type="entry name" value="PROKAR_LIPOPROTEIN"/>
    <property type="match status" value="1"/>
</dbReference>
<evidence type="ECO:0000313" key="2">
    <source>
        <dbReference type="EMBL" id="GEM80616.1"/>
    </source>
</evidence>
<evidence type="ECO:0000256" key="1">
    <source>
        <dbReference type="SAM" id="SignalP"/>
    </source>
</evidence>
<proteinExistence type="predicted"/>
<name>A0A511QUZ4_9VIBR</name>
<dbReference type="InterPro" id="IPR025975">
    <property type="entry name" value="Polysacc_lyase"/>
</dbReference>
<dbReference type="Gene3D" id="2.60.120.200">
    <property type="match status" value="1"/>
</dbReference>
<keyword evidence="3" id="KW-1185">Reference proteome</keyword>
<dbReference type="Proteomes" id="UP000321113">
    <property type="component" value="Unassembled WGS sequence"/>
</dbReference>
<reference evidence="2 3" key="1">
    <citation type="submission" date="2019-07" db="EMBL/GenBank/DDBJ databases">
        <title>Whole genome shotgun sequence of Vibrio superstes NBRC 103154.</title>
        <authorList>
            <person name="Hosoyama A."/>
            <person name="Uohara A."/>
            <person name="Ohji S."/>
            <person name="Ichikawa N."/>
        </authorList>
    </citation>
    <scope>NUCLEOTIDE SEQUENCE [LARGE SCALE GENOMIC DNA]</scope>
    <source>
        <strain evidence="2 3">NBRC 103154</strain>
    </source>
</reference>
<dbReference type="OrthoDB" id="3612157at2"/>
<feature type="signal peptide" evidence="1">
    <location>
        <begin position="1"/>
        <end position="26"/>
    </location>
</feature>
<accession>A0A511QUZ4</accession>
<dbReference type="RefSeq" id="WP_119010493.1">
    <property type="nucleotide sequence ID" value="NZ_BJXK01000012.1"/>
</dbReference>
<protein>
    <recommendedName>
        <fullName evidence="4">Alginate lyase 2 domain-containing protein</fullName>
    </recommendedName>
</protein>
<dbReference type="EMBL" id="BJXK01000012">
    <property type="protein sequence ID" value="GEM80616.1"/>
    <property type="molecule type" value="Genomic_DNA"/>
</dbReference>